<name>A0A448X3B9_9PLAT</name>
<gene>
    <name evidence="1" type="ORF">PXEA_LOCUS20142</name>
</gene>
<organism evidence="1 2">
    <name type="scientific">Protopolystoma xenopodis</name>
    <dbReference type="NCBI Taxonomy" id="117903"/>
    <lineage>
        <taxon>Eukaryota</taxon>
        <taxon>Metazoa</taxon>
        <taxon>Spiralia</taxon>
        <taxon>Lophotrochozoa</taxon>
        <taxon>Platyhelminthes</taxon>
        <taxon>Monogenea</taxon>
        <taxon>Polyopisthocotylea</taxon>
        <taxon>Polystomatidea</taxon>
        <taxon>Polystomatidae</taxon>
        <taxon>Protopolystoma</taxon>
    </lineage>
</organism>
<evidence type="ECO:0000313" key="1">
    <source>
        <dbReference type="EMBL" id="VEL26702.1"/>
    </source>
</evidence>
<dbReference type="AlphaFoldDB" id="A0A448X3B9"/>
<reference evidence="1" key="1">
    <citation type="submission" date="2018-11" db="EMBL/GenBank/DDBJ databases">
        <authorList>
            <consortium name="Pathogen Informatics"/>
        </authorList>
    </citation>
    <scope>NUCLEOTIDE SEQUENCE</scope>
</reference>
<dbReference type="EMBL" id="CAAALY010082093">
    <property type="protein sequence ID" value="VEL26702.1"/>
    <property type="molecule type" value="Genomic_DNA"/>
</dbReference>
<evidence type="ECO:0000313" key="2">
    <source>
        <dbReference type="Proteomes" id="UP000784294"/>
    </source>
</evidence>
<accession>A0A448X3B9</accession>
<comment type="caution">
    <text evidence="1">The sequence shown here is derived from an EMBL/GenBank/DDBJ whole genome shotgun (WGS) entry which is preliminary data.</text>
</comment>
<dbReference type="Proteomes" id="UP000784294">
    <property type="component" value="Unassembled WGS sequence"/>
</dbReference>
<proteinExistence type="predicted"/>
<protein>
    <submittedName>
        <fullName evidence="1">Uncharacterized protein</fullName>
    </submittedName>
</protein>
<sequence length="99" mass="10164">MIVVAEPGSRSHHLPKCQVLCSAKEGVVVNLEAEGVAVNLEAEGVVSEEDVVEEVVGLTVGGVGVAIVEVVVAVEVEVEVDTNLVSLALFTAISAVFPL</sequence>
<keyword evidence="2" id="KW-1185">Reference proteome</keyword>